<gene>
    <name evidence="3" type="ORF">IXB50_03560</name>
</gene>
<evidence type="ECO:0000313" key="4">
    <source>
        <dbReference type="Proteomes" id="UP000717364"/>
    </source>
</evidence>
<dbReference type="Gene3D" id="3.30.428.10">
    <property type="entry name" value="HIT-like"/>
    <property type="match status" value="1"/>
</dbReference>
<sequence>MTSCPFCDIVNGTGPASLVHEDDLTMAFIPLNPIYPGACIVIPKEHIDHFTELPDDLAAAVMVVSQRIGRKIMKIYQPLKVGMVVHGFGVRHAHLNLIPQYHPLDITYKHLAYIEDGKVKFSEKHLPHPTRDELDALAAVLRLD</sequence>
<keyword evidence="4" id="KW-1185">Reference proteome</keyword>
<dbReference type="Proteomes" id="UP000717364">
    <property type="component" value="Unassembled WGS sequence"/>
</dbReference>
<reference evidence="3" key="1">
    <citation type="submission" date="2020-11" db="EMBL/GenBank/DDBJ databases">
        <authorList>
            <person name="Konstantinou D."/>
            <person name="Gkelis S."/>
            <person name="Popin R."/>
            <person name="Fewer D."/>
            <person name="Sivonen K."/>
        </authorList>
    </citation>
    <scope>NUCLEOTIDE SEQUENCE</scope>
    <source>
        <strain evidence="3">TAU-MAC 1115</strain>
    </source>
</reference>
<dbReference type="PANTHER" id="PTHR46648">
    <property type="entry name" value="HIT FAMILY PROTEIN 1"/>
    <property type="match status" value="1"/>
</dbReference>
<dbReference type="GO" id="GO:0003824">
    <property type="term" value="F:catalytic activity"/>
    <property type="evidence" value="ECO:0007669"/>
    <property type="project" value="InterPro"/>
</dbReference>
<evidence type="ECO:0000259" key="2">
    <source>
        <dbReference type="PROSITE" id="PS51084"/>
    </source>
</evidence>
<comment type="caution">
    <text evidence="3">The sequence shown here is derived from an EMBL/GenBank/DDBJ whole genome shotgun (WGS) entry which is preliminary data.</text>
</comment>
<dbReference type="AlphaFoldDB" id="A0A947DCH3"/>
<dbReference type="InterPro" id="IPR036265">
    <property type="entry name" value="HIT-like_sf"/>
</dbReference>
<dbReference type="SUPFAM" id="SSF54197">
    <property type="entry name" value="HIT-like"/>
    <property type="match status" value="1"/>
</dbReference>
<dbReference type="InterPro" id="IPR001310">
    <property type="entry name" value="Histidine_triad_HIT"/>
</dbReference>
<dbReference type="Pfam" id="PF01230">
    <property type="entry name" value="HIT"/>
    <property type="match status" value="1"/>
</dbReference>
<protein>
    <submittedName>
        <fullName evidence="3">HIT family protein</fullName>
    </submittedName>
</protein>
<comment type="caution">
    <text evidence="1">Lacks conserved residue(s) required for the propagation of feature annotation.</text>
</comment>
<dbReference type="RefSeq" id="WP_215607563.1">
    <property type="nucleotide sequence ID" value="NZ_JADOES010000004.1"/>
</dbReference>
<proteinExistence type="predicted"/>
<reference evidence="3" key="2">
    <citation type="journal article" date="2021" name="Mar. Drugs">
        <title>Genome Reduction and Secondary Metabolism of the Marine Sponge-Associated Cyanobacterium Leptothoe.</title>
        <authorList>
            <person name="Konstantinou D."/>
            <person name="Popin R.V."/>
            <person name="Fewer D.P."/>
            <person name="Sivonen K."/>
            <person name="Gkelis S."/>
        </authorList>
    </citation>
    <scope>NUCLEOTIDE SEQUENCE</scope>
    <source>
        <strain evidence="3">TAU-MAC 1115</strain>
    </source>
</reference>
<dbReference type="PANTHER" id="PTHR46648:SF1">
    <property type="entry name" value="ADENOSINE 5'-MONOPHOSPHORAMIDASE HNT1"/>
    <property type="match status" value="1"/>
</dbReference>
<dbReference type="InterPro" id="IPR011146">
    <property type="entry name" value="HIT-like"/>
</dbReference>
<organism evidence="3 4">
    <name type="scientific">Leptothoe spongobia TAU-MAC 1115</name>
    <dbReference type="NCBI Taxonomy" id="1967444"/>
    <lineage>
        <taxon>Bacteria</taxon>
        <taxon>Bacillati</taxon>
        <taxon>Cyanobacteriota</taxon>
        <taxon>Cyanophyceae</taxon>
        <taxon>Nodosilineales</taxon>
        <taxon>Cymatolegaceae</taxon>
        <taxon>Leptothoe</taxon>
        <taxon>Leptothoe spongobia</taxon>
    </lineage>
</organism>
<name>A0A947DCH3_9CYAN</name>
<dbReference type="PRINTS" id="PR00332">
    <property type="entry name" value="HISTRIAD"/>
</dbReference>
<feature type="domain" description="HIT" evidence="2">
    <location>
        <begin position="5"/>
        <end position="108"/>
    </location>
</feature>
<dbReference type="GO" id="GO:0009117">
    <property type="term" value="P:nucleotide metabolic process"/>
    <property type="evidence" value="ECO:0007669"/>
    <property type="project" value="TreeGrafter"/>
</dbReference>
<evidence type="ECO:0000256" key="1">
    <source>
        <dbReference type="PROSITE-ProRule" id="PRU00464"/>
    </source>
</evidence>
<evidence type="ECO:0000313" key="3">
    <source>
        <dbReference type="EMBL" id="MBT9314497.1"/>
    </source>
</evidence>
<dbReference type="EMBL" id="JADOES010000004">
    <property type="protein sequence ID" value="MBT9314497.1"/>
    <property type="molecule type" value="Genomic_DNA"/>
</dbReference>
<dbReference type="PROSITE" id="PS51084">
    <property type="entry name" value="HIT_2"/>
    <property type="match status" value="1"/>
</dbReference>
<accession>A0A947DCH3</accession>